<evidence type="ECO:0000313" key="3">
    <source>
        <dbReference type="EMBL" id="MBB6458808.1"/>
    </source>
</evidence>
<feature type="compositionally biased region" description="Basic and acidic residues" evidence="1">
    <location>
        <begin position="273"/>
        <end position="289"/>
    </location>
</feature>
<keyword evidence="4" id="KW-1185">Reference proteome</keyword>
<proteinExistence type="predicted"/>
<comment type="caution">
    <text evidence="3">The sequence shown here is derived from an EMBL/GenBank/DDBJ whole genome shotgun (WGS) entry which is preliminary data.</text>
</comment>
<name>A0A841QK34_9PROT</name>
<organism evidence="3 4">
    <name type="scientific">Acetobacter lovaniensis</name>
    <dbReference type="NCBI Taxonomy" id="104100"/>
    <lineage>
        <taxon>Bacteria</taxon>
        <taxon>Pseudomonadati</taxon>
        <taxon>Pseudomonadota</taxon>
        <taxon>Alphaproteobacteria</taxon>
        <taxon>Acetobacterales</taxon>
        <taxon>Acetobacteraceae</taxon>
        <taxon>Acetobacter</taxon>
    </lineage>
</organism>
<dbReference type="Pfam" id="PF01471">
    <property type="entry name" value="PG_binding_1"/>
    <property type="match status" value="1"/>
</dbReference>
<sequence>MKPFILCVGFLSLSQAAYGQVYKPDFNCAVDHSKDSIATMLCDNSETAKHELIFDQTYYALRHSVGKTGWKSLRDEAISDQEIFRQCIHAATDPEAQFAPPADPGCYITQIDAITEKYKKRLLGPALEEANRPISEHIALQNQLIMMGYMPSSAHADGVYGEGTRNAIETWQRVARRPDLSGFLSDADARILMQTGPVVEAHDRGGDVATPVEPATVPQGTMQTNQFPSTQEPAAPASPPLSVNPSQAQAGADNPSSSPASNTETPLNAEDQQATKKNPEKEEETVIRIDDSPTVDIIKKATLQDIINSPQTSVVHDFMHQDDTFSERMETRLLNTGQRFLASHHMENIGYDLKSSFVESISANKNVRSITLVDVDTHGRQAICQVGREEPTNLVALEVKWVVPQNNMKIIDRVIFGVKNRSFLHPLTTGIRCVKAAIQYMYFGSLEKTPAPNDLIQISMGQAFSESDALVENMSKSIGPGLKAGLVIQNTDMSDDILWQAVSTLGEAESTTVTR</sequence>
<dbReference type="InterPro" id="IPR036365">
    <property type="entry name" value="PGBD-like_sf"/>
</dbReference>
<evidence type="ECO:0000313" key="4">
    <source>
        <dbReference type="Proteomes" id="UP000578000"/>
    </source>
</evidence>
<dbReference type="InterPro" id="IPR002477">
    <property type="entry name" value="Peptidoglycan-bd-like"/>
</dbReference>
<evidence type="ECO:0000259" key="2">
    <source>
        <dbReference type="Pfam" id="PF01471"/>
    </source>
</evidence>
<dbReference type="EMBL" id="JACHIE010000039">
    <property type="protein sequence ID" value="MBB6458808.1"/>
    <property type="molecule type" value="Genomic_DNA"/>
</dbReference>
<evidence type="ECO:0000256" key="1">
    <source>
        <dbReference type="SAM" id="MobiDB-lite"/>
    </source>
</evidence>
<dbReference type="RefSeq" id="WP_166117196.1">
    <property type="nucleotide sequence ID" value="NZ_BAABDB010000016.1"/>
</dbReference>
<keyword evidence="3" id="KW-0378">Hydrolase</keyword>
<dbReference type="Proteomes" id="UP000578000">
    <property type="component" value="Unassembled WGS sequence"/>
</dbReference>
<reference evidence="3 4" key="1">
    <citation type="submission" date="2020-08" db="EMBL/GenBank/DDBJ databases">
        <title>Genomic Encyclopedia of Type Strains, Phase IV (KMG-IV): sequencing the most valuable type-strain genomes for metagenomic binning, comparative biology and taxonomic classification.</title>
        <authorList>
            <person name="Goeker M."/>
        </authorList>
    </citation>
    <scope>NUCLEOTIDE SEQUENCE [LARGE SCALE GENOMIC DNA]</scope>
    <source>
        <strain evidence="3 4">DSM 4491</strain>
    </source>
</reference>
<feature type="compositionally biased region" description="Polar residues" evidence="1">
    <location>
        <begin position="241"/>
        <end position="272"/>
    </location>
</feature>
<gene>
    <name evidence="3" type="ORF">HNR55_003428</name>
</gene>
<protein>
    <submittedName>
        <fullName evidence="3">Peptidoglycan hydrolase-like protein with peptidoglycan-binding domain</fullName>
    </submittedName>
</protein>
<dbReference type="GO" id="GO:0016787">
    <property type="term" value="F:hydrolase activity"/>
    <property type="evidence" value="ECO:0007669"/>
    <property type="project" value="UniProtKB-KW"/>
</dbReference>
<dbReference type="SUPFAM" id="SSF47090">
    <property type="entry name" value="PGBD-like"/>
    <property type="match status" value="1"/>
</dbReference>
<feature type="domain" description="Peptidoglycan binding-like" evidence="2">
    <location>
        <begin position="138"/>
        <end position="176"/>
    </location>
</feature>
<feature type="compositionally biased region" description="Polar residues" evidence="1">
    <location>
        <begin position="218"/>
        <end position="232"/>
    </location>
</feature>
<accession>A0A841QK34</accession>
<feature type="region of interest" description="Disordered" evidence="1">
    <location>
        <begin position="201"/>
        <end position="289"/>
    </location>
</feature>
<dbReference type="AlphaFoldDB" id="A0A841QK34"/>